<feature type="transmembrane region" description="Helical" evidence="5">
    <location>
        <begin position="157"/>
        <end position="175"/>
    </location>
</feature>
<feature type="transmembrane region" description="Helical" evidence="5">
    <location>
        <begin position="358"/>
        <end position="376"/>
    </location>
</feature>
<feature type="transmembrane region" description="Helical" evidence="5">
    <location>
        <begin position="311"/>
        <end position="337"/>
    </location>
</feature>
<dbReference type="GeneID" id="577249"/>
<dbReference type="OrthoDB" id="10062876at2759"/>
<dbReference type="AlphaFoldDB" id="A0A7M7HM14"/>
<name>A0A7M7HM14_STRPU</name>
<keyword evidence="2 5" id="KW-0812">Transmembrane</keyword>
<evidence type="ECO:0000256" key="3">
    <source>
        <dbReference type="ARBA" id="ARBA00022989"/>
    </source>
</evidence>
<keyword evidence="3 5" id="KW-1133">Transmembrane helix</keyword>
<protein>
    <submittedName>
        <fullName evidence="6">Uncharacterized protein</fullName>
    </submittedName>
</protein>
<proteinExistence type="predicted"/>
<comment type="subcellular location">
    <subcellularLocation>
        <location evidence="1">Membrane</location>
        <topology evidence="1">Multi-pass membrane protein</topology>
    </subcellularLocation>
</comment>
<keyword evidence="7" id="KW-1185">Reference proteome</keyword>
<feature type="transmembrane region" description="Helical" evidence="5">
    <location>
        <begin position="39"/>
        <end position="61"/>
    </location>
</feature>
<evidence type="ECO:0000256" key="5">
    <source>
        <dbReference type="SAM" id="Phobius"/>
    </source>
</evidence>
<dbReference type="Proteomes" id="UP000007110">
    <property type="component" value="Unassembled WGS sequence"/>
</dbReference>
<dbReference type="GO" id="GO:0015179">
    <property type="term" value="F:L-amino acid transmembrane transporter activity"/>
    <property type="evidence" value="ECO:0000318"/>
    <property type="project" value="GO_Central"/>
</dbReference>
<feature type="transmembrane region" description="Helical" evidence="5">
    <location>
        <begin position="105"/>
        <end position="127"/>
    </location>
</feature>
<dbReference type="GO" id="GO:0016020">
    <property type="term" value="C:membrane"/>
    <property type="evidence" value="ECO:0007669"/>
    <property type="project" value="UniProtKB-SubCell"/>
</dbReference>
<evidence type="ECO:0000313" key="6">
    <source>
        <dbReference type="EnsemblMetazoa" id="XP_011680928"/>
    </source>
</evidence>
<keyword evidence="4 5" id="KW-0472">Membrane</keyword>
<feature type="transmembrane region" description="Helical" evidence="5">
    <location>
        <begin position="382"/>
        <end position="405"/>
    </location>
</feature>
<evidence type="ECO:0000256" key="1">
    <source>
        <dbReference type="ARBA" id="ARBA00004141"/>
    </source>
</evidence>
<dbReference type="FunFam" id="1.20.1740.10:FF:000092">
    <property type="entry name" value="Putative L-type amino acid transporter 1-like protein MLAS"/>
    <property type="match status" value="1"/>
</dbReference>
<dbReference type="InterPro" id="IPR050598">
    <property type="entry name" value="AminoAcid_Transporter"/>
</dbReference>
<dbReference type="PANTHER" id="PTHR11785">
    <property type="entry name" value="AMINO ACID TRANSPORTER"/>
    <property type="match status" value="1"/>
</dbReference>
<dbReference type="GO" id="GO:0003333">
    <property type="term" value="P:amino acid transmembrane transport"/>
    <property type="evidence" value="ECO:0000318"/>
    <property type="project" value="GO_Central"/>
</dbReference>
<organism evidence="6 7">
    <name type="scientific">Strongylocentrotus purpuratus</name>
    <name type="common">Purple sea urchin</name>
    <dbReference type="NCBI Taxonomy" id="7668"/>
    <lineage>
        <taxon>Eukaryota</taxon>
        <taxon>Metazoa</taxon>
        <taxon>Echinodermata</taxon>
        <taxon>Eleutherozoa</taxon>
        <taxon>Echinozoa</taxon>
        <taxon>Echinoidea</taxon>
        <taxon>Euechinoidea</taxon>
        <taxon>Echinacea</taxon>
        <taxon>Camarodonta</taxon>
        <taxon>Echinidea</taxon>
        <taxon>Strongylocentrotidae</taxon>
        <taxon>Strongylocentrotus</taxon>
    </lineage>
</organism>
<feature type="transmembrane region" description="Helical" evidence="5">
    <location>
        <begin position="226"/>
        <end position="243"/>
    </location>
</feature>
<dbReference type="KEGG" id="spu:577249"/>
<accession>A0A7M7HM14</accession>
<dbReference type="Gene3D" id="1.20.1740.10">
    <property type="entry name" value="Amino acid/polyamine transporter I"/>
    <property type="match status" value="1"/>
</dbReference>
<dbReference type="EnsemblMetazoa" id="XM_011682626">
    <property type="protein sequence ID" value="XP_011680928"/>
    <property type="gene ID" value="LOC577249"/>
</dbReference>
<dbReference type="FunFam" id="1.20.1740.10:FF:000119">
    <property type="entry name" value="Solute carrier family 7 member 7"/>
    <property type="match status" value="1"/>
</dbReference>
<reference evidence="6" key="2">
    <citation type="submission" date="2021-01" db="UniProtKB">
        <authorList>
            <consortium name="EnsemblMetazoa"/>
        </authorList>
    </citation>
    <scope>IDENTIFICATION</scope>
</reference>
<feature type="transmembrane region" description="Helical" evidence="5">
    <location>
        <begin position="73"/>
        <end position="93"/>
    </location>
</feature>
<dbReference type="InParanoid" id="A0A7M7HM14"/>
<evidence type="ECO:0000256" key="2">
    <source>
        <dbReference type="ARBA" id="ARBA00022692"/>
    </source>
</evidence>
<evidence type="ECO:0000313" key="7">
    <source>
        <dbReference type="Proteomes" id="UP000007110"/>
    </source>
</evidence>
<feature type="transmembrane region" description="Helical" evidence="5">
    <location>
        <begin position="264"/>
        <end position="285"/>
    </location>
</feature>
<feature type="transmembrane region" description="Helical" evidence="5">
    <location>
        <begin position="445"/>
        <end position="466"/>
    </location>
</feature>
<feature type="transmembrane region" description="Helical" evidence="5">
    <location>
        <begin position="187"/>
        <end position="206"/>
    </location>
</feature>
<reference evidence="7" key="1">
    <citation type="submission" date="2015-02" db="EMBL/GenBank/DDBJ databases">
        <title>Genome sequencing for Strongylocentrotus purpuratus.</title>
        <authorList>
            <person name="Murali S."/>
            <person name="Liu Y."/>
            <person name="Vee V."/>
            <person name="English A."/>
            <person name="Wang M."/>
            <person name="Skinner E."/>
            <person name="Han Y."/>
            <person name="Muzny D.M."/>
            <person name="Worley K.C."/>
            <person name="Gibbs R.A."/>
        </authorList>
    </citation>
    <scope>NUCLEOTIDE SEQUENCE</scope>
</reference>
<feature type="transmembrane region" description="Helical" evidence="5">
    <location>
        <begin position="417"/>
        <end position="439"/>
    </location>
</feature>
<dbReference type="PANTHER" id="PTHR11785:SF528">
    <property type="entry name" value="AMINO ACID TRANSPORTER PROTEIN JHI-21"/>
    <property type="match status" value="1"/>
</dbReference>
<evidence type="ECO:0000256" key="4">
    <source>
        <dbReference type="ARBA" id="ARBA00023136"/>
    </source>
</evidence>
<dbReference type="PIRSF" id="PIRSF006060">
    <property type="entry name" value="AA_transporter"/>
    <property type="match status" value="1"/>
</dbReference>
<sequence>MADEKGDMQAVANPAAAPVANGKPSNDDDRVTLKPKISLLNGVTIIVGIIIGSGIFISPQIVLKLSGSPGMSLIVWTACGVFSMIGALCYGELGTMITMSGGDYAYILVAFGPLPAFLLLWVTLVIIRPTAQAVVAMTFGQYILQPFYSQECPPPQIPVKILAAGCITFLTFVNSYSVKWATRVQDFFTAAKVLALIVIIITGLVQLCMGKTQNLENAFEGSTTDVGQLALAMYAGLFAYGGWNYLNYVTEELKNPFVNLPRAILISVPTVIFIYVAANVSYFIAMSPAELLATDAVAVTFGQKLLGVMGWIMPVAVALSTFGGVNGLLLTGSRIYFVGARIGHLPESIAMISINRKTPLPSLMFTCILSLLYLFAQNIGQLINYFSFVTWLATGTSIAGQLYLRWKEPDMARPVKVFILLPIIFLLACIFLTVMGVYAAPVDTLIGAAILLSGVPVYFIGVWWTAKPTWFLSAVQSFTIWMQKLLCCVAEEKED</sequence>
<dbReference type="OMA" id="AGPQVEM"/>
<dbReference type="RefSeq" id="XP_011680928.2">
    <property type="nucleotide sequence ID" value="XM_011682626.2"/>
</dbReference>
<dbReference type="FunCoup" id="A0A7M7HM14">
    <property type="interactions" value="128"/>
</dbReference>
<dbReference type="InterPro" id="IPR002293">
    <property type="entry name" value="AA/rel_permease1"/>
</dbReference>
<dbReference type="Pfam" id="PF13520">
    <property type="entry name" value="AA_permease_2"/>
    <property type="match status" value="1"/>
</dbReference>